<evidence type="ECO:0000256" key="1">
    <source>
        <dbReference type="ARBA" id="ARBA00022679"/>
    </source>
</evidence>
<proteinExistence type="predicted"/>
<keyword evidence="3" id="KW-0418">Kinase</keyword>
<evidence type="ECO:0000259" key="5">
    <source>
        <dbReference type="PROSITE" id="PS50011"/>
    </source>
</evidence>
<dbReference type="PROSITE" id="PS00107">
    <property type="entry name" value="PROTEIN_KINASE_ATP"/>
    <property type="match status" value="1"/>
</dbReference>
<dbReference type="Gene3D" id="1.10.510.10">
    <property type="entry name" value="Transferase(Phosphotransferase) domain 1"/>
    <property type="match status" value="1"/>
</dbReference>
<reference evidence="6" key="1">
    <citation type="submission" date="2018-05" db="EMBL/GenBank/DDBJ databases">
        <authorList>
            <person name="Lanie J.A."/>
            <person name="Ng W.-L."/>
            <person name="Kazmierczak K.M."/>
            <person name="Andrzejewski T.M."/>
            <person name="Davidsen T.M."/>
            <person name="Wayne K.J."/>
            <person name="Tettelin H."/>
            <person name="Glass J.I."/>
            <person name="Rusch D."/>
            <person name="Podicherti R."/>
            <person name="Tsui H.-C.T."/>
            <person name="Winkler M.E."/>
        </authorList>
    </citation>
    <scope>NUCLEOTIDE SEQUENCE</scope>
</reference>
<dbReference type="GO" id="GO:0005524">
    <property type="term" value="F:ATP binding"/>
    <property type="evidence" value="ECO:0007669"/>
    <property type="project" value="UniProtKB-KW"/>
</dbReference>
<dbReference type="PROSITE" id="PS50011">
    <property type="entry name" value="PROTEIN_KINASE_DOM"/>
    <property type="match status" value="1"/>
</dbReference>
<dbReference type="InterPro" id="IPR008271">
    <property type="entry name" value="Ser/Thr_kinase_AS"/>
</dbReference>
<sequence length="216" mass="24502">MTETARQAMQMVPCDRCGKPNFVPASLPKFQPMPCQECRHPVITPVNLRQFELRSVIGSGGMAMVYRAMDTVLEREVAVKLMAANIQHDKRAMDDFYREARFQAALNHTNIINIFNYDEAEGRKYLVMEVADRGDLDDRIEKTGRVDELYVLDVGISMCGALEVLRKKKLMHLDIKPSNILYNADGEPKLTDFGIAKKEGDPRDREGLMGTPFYIA</sequence>
<dbReference type="CDD" id="cd14014">
    <property type="entry name" value="STKc_PknB_like"/>
    <property type="match status" value="1"/>
</dbReference>
<evidence type="ECO:0000256" key="3">
    <source>
        <dbReference type="ARBA" id="ARBA00022777"/>
    </source>
</evidence>
<dbReference type="PANTHER" id="PTHR43289:SF6">
    <property type="entry name" value="SERINE_THREONINE-PROTEIN KINASE NEKL-3"/>
    <property type="match status" value="1"/>
</dbReference>
<keyword evidence="2" id="KW-0547">Nucleotide-binding</keyword>
<dbReference type="PROSITE" id="PS00108">
    <property type="entry name" value="PROTEIN_KINASE_ST"/>
    <property type="match status" value="1"/>
</dbReference>
<keyword evidence="1" id="KW-0808">Transferase</keyword>
<keyword evidence="4" id="KW-0067">ATP-binding</keyword>
<dbReference type="SUPFAM" id="SSF56112">
    <property type="entry name" value="Protein kinase-like (PK-like)"/>
    <property type="match status" value="1"/>
</dbReference>
<gene>
    <name evidence="6" type="ORF">METZ01_LOCUS216866</name>
</gene>
<dbReference type="EMBL" id="UINC01050719">
    <property type="protein sequence ID" value="SVB64012.1"/>
    <property type="molecule type" value="Genomic_DNA"/>
</dbReference>
<protein>
    <recommendedName>
        <fullName evidence="5">Protein kinase domain-containing protein</fullName>
    </recommendedName>
</protein>
<dbReference type="InterPro" id="IPR017441">
    <property type="entry name" value="Protein_kinase_ATP_BS"/>
</dbReference>
<dbReference type="InterPro" id="IPR011009">
    <property type="entry name" value="Kinase-like_dom_sf"/>
</dbReference>
<dbReference type="GO" id="GO:0004674">
    <property type="term" value="F:protein serine/threonine kinase activity"/>
    <property type="evidence" value="ECO:0007669"/>
    <property type="project" value="TreeGrafter"/>
</dbReference>
<evidence type="ECO:0000256" key="4">
    <source>
        <dbReference type="ARBA" id="ARBA00022840"/>
    </source>
</evidence>
<name>A0A382FN00_9ZZZZ</name>
<evidence type="ECO:0000313" key="6">
    <source>
        <dbReference type="EMBL" id="SVB64012.1"/>
    </source>
</evidence>
<dbReference type="Gene3D" id="3.30.200.20">
    <property type="entry name" value="Phosphorylase Kinase, domain 1"/>
    <property type="match status" value="1"/>
</dbReference>
<dbReference type="SMART" id="SM00220">
    <property type="entry name" value="S_TKc"/>
    <property type="match status" value="1"/>
</dbReference>
<dbReference type="InterPro" id="IPR000719">
    <property type="entry name" value="Prot_kinase_dom"/>
</dbReference>
<dbReference type="AlphaFoldDB" id="A0A382FN00"/>
<dbReference type="PANTHER" id="PTHR43289">
    <property type="entry name" value="MITOGEN-ACTIVATED PROTEIN KINASE KINASE KINASE 20-RELATED"/>
    <property type="match status" value="1"/>
</dbReference>
<evidence type="ECO:0000256" key="2">
    <source>
        <dbReference type="ARBA" id="ARBA00022741"/>
    </source>
</evidence>
<organism evidence="6">
    <name type="scientific">marine metagenome</name>
    <dbReference type="NCBI Taxonomy" id="408172"/>
    <lineage>
        <taxon>unclassified sequences</taxon>
        <taxon>metagenomes</taxon>
        <taxon>ecological metagenomes</taxon>
    </lineage>
</organism>
<accession>A0A382FN00</accession>
<feature type="non-terminal residue" evidence="6">
    <location>
        <position position="216"/>
    </location>
</feature>
<dbReference type="Pfam" id="PF00069">
    <property type="entry name" value="Pkinase"/>
    <property type="match status" value="1"/>
</dbReference>
<feature type="domain" description="Protein kinase" evidence="5">
    <location>
        <begin position="51"/>
        <end position="216"/>
    </location>
</feature>